<dbReference type="Gene3D" id="2.60.120.200">
    <property type="match status" value="1"/>
</dbReference>
<proteinExistence type="predicted"/>
<protein>
    <submittedName>
        <fullName evidence="1">Uncharacterized protein</fullName>
    </submittedName>
</protein>
<dbReference type="AlphaFoldDB" id="A0AAV5NZ20"/>
<organism evidence="1 2">
    <name type="scientific">Vibrio penaeicida</name>
    <dbReference type="NCBI Taxonomy" id="104609"/>
    <lineage>
        <taxon>Bacteria</taxon>
        <taxon>Pseudomonadati</taxon>
        <taxon>Pseudomonadota</taxon>
        <taxon>Gammaproteobacteria</taxon>
        <taxon>Vibrionales</taxon>
        <taxon>Vibrionaceae</taxon>
        <taxon>Vibrio</taxon>
    </lineage>
</organism>
<evidence type="ECO:0000313" key="2">
    <source>
        <dbReference type="Proteomes" id="UP001156690"/>
    </source>
</evidence>
<comment type="caution">
    <text evidence="1">The sequence shown here is derived from an EMBL/GenBank/DDBJ whole genome shotgun (WGS) entry which is preliminary data.</text>
</comment>
<reference evidence="2" key="1">
    <citation type="journal article" date="2019" name="Int. J. Syst. Evol. Microbiol.">
        <title>The Global Catalogue of Microorganisms (GCM) 10K type strain sequencing project: providing services to taxonomists for standard genome sequencing and annotation.</title>
        <authorList>
            <consortium name="The Broad Institute Genomics Platform"/>
            <consortium name="The Broad Institute Genome Sequencing Center for Infectious Disease"/>
            <person name="Wu L."/>
            <person name="Ma J."/>
        </authorList>
    </citation>
    <scope>NUCLEOTIDE SEQUENCE [LARGE SCALE GENOMIC DNA]</scope>
    <source>
        <strain evidence="2">NBRC 15640</strain>
    </source>
</reference>
<dbReference type="InterPro" id="IPR025975">
    <property type="entry name" value="Polysacc_lyase"/>
</dbReference>
<name>A0AAV5NZ20_9VIBR</name>
<dbReference type="EMBL" id="BSNX01000075">
    <property type="protein sequence ID" value="GLQ75759.1"/>
    <property type="molecule type" value="Genomic_DNA"/>
</dbReference>
<sequence>MFNRWDHQKVSSTVDGTCASPRNSIGTRTLFSDVDYAVEQWHQFKIEGTLSTKASACLKTYLNGSKLSETCGPNTFNDAKMPFIKLGIYKPTSWDKYPEISMKIKELELN</sequence>
<gene>
    <name evidence="1" type="ORF">GCM10007932_51220</name>
</gene>
<evidence type="ECO:0000313" key="1">
    <source>
        <dbReference type="EMBL" id="GLQ75759.1"/>
    </source>
</evidence>
<keyword evidence="2" id="KW-1185">Reference proteome</keyword>
<accession>A0AAV5NZ20</accession>
<dbReference type="Proteomes" id="UP001156690">
    <property type="component" value="Unassembled WGS sequence"/>
</dbReference>
<dbReference type="Pfam" id="PF14099">
    <property type="entry name" value="Polysacc_lyase"/>
    <property type="match status" value="1"/>
</dbReference>